<feature type="signal peptide" evidence="1">
    <location>
        <begin position="1"/>
        <end position="19"/>
    </location>
</feature>
<gene>
    <name evidence="3" type="ORF">VQ7734_05037</name>
</gene>
<dbReference type="InterPro" id="IPR000914">
    <property type="entry name" value="SBP_5_dom"/>
</dbReference>
<evidence type="ECO:0000313" key="3">
    <source>
        <dbReference type="EMBL" id="SHO59257.1"/>
    </source>
</evidence>
<accession>A0A1M7Z2S5</accession>
<sequence>MLKKLSISTLALTATHVMAACPVVTGAGAGGQYPHLFEKSEFESRYECRMSFHQNPAITALNARIAGNPPLKPLAQRLPQEPQVVVPYQETGRYGGVLRGISKATEAGTSDLLSIRHVNLVRFNDDLQTIVPDVAKSWHWNQDYTVLTMQLRKGHRWSDGKPFTAQDIVFWYNYLILDPNITQKPKDRFLSAGKPMKVEALNDETIRFTLNAPKPGLLTNFALDYAQPFQPKHLLAQFDPKLNKDADRLAQSLGFKDGYTLMKFYYGQSDWKDIPTPLLKDKAAAQRLAKAGYTAILPTLEAYLVVEDTPDYRHLVANPYFFQVDTEGHQLPYINEIHESFISDEDIQTTKIIAGQVDYKTQAMNLPQTPVLLENRARGNYQMALRPTIGMTTFSFNLTDTDPDKRALFNQVAFRRAMSIAMNRGRINKIAYFGLGKPMQYTAFDPDTAPFVTEAQQTAWTEFDPARAKKMLDQIGVTDHNGDGIRDLPNGKPLALEFKYSTQGVATKVVELIAADWNRIGVKTTLKEVTSDEYRNSQTANNLDLMVWKMGRPLAAMSSNTQTLLPPYGTFFDLRTGMLWAQYRDSKGQSGVKPPATVDAMQKLADRFVTFTPGSAQSDQTGRQIAQRVVDDLFIIGTVKAVKPIVYRNTLVNFKVPKTWASDYYWAYPYLPTQWFLDPGRKAAPKTQ</sequence>
<keyword evidence="4" id="KW-1185">Reference proteome</keyword>
<name>A0A1M7Z2S5_9VIBR</name>
<evidence type="ECO:0000313" key="4">
    <source>
        <dbReference type="Proteomes" id="UP000184600"/>
    </source>
</evidence>
<dbReference type="Proteomes" id="UP000184600">
    <property type="component" value="Unassembled WGS sequence"/>
</dbReference>
<organism evidence="3 4">
    <name type="scientific">Vibrio quintilis</name>
    <dbReference type="NCBI Taxonomy" id="1117707"/>
    <lineage>
        <taxon>Bacteria</taxon>
        <taxon>Pseudomonadati</taxon>
        <taxon>Pseudomonadota</taxon>
        <taxon>Gammaproteobacteria</taxon>
        <taxon>Vibrionales</taxon>
        <taxon>Vibrionaceae</taxon>
        <taxon>Vibrio</taxon>
    </lineage>
</organism>
<feature type="chain" id="PRO_5009929942" evidence="1">
    <location>
        <begin position="20"/>
        <end position="688"/>
    </location>
</feature>
<dbReference type="AlphaFoldDB" id="A0A1M7Z2S5"/>
<feature type="domain" description="Solute-binding protein family 5" evidence="2">
    <location>
        <begin position="129"/>
        <end position="560"/>
    </location>
</feature>
<dbReference type="PANTHER" id="PTHR30290">
    <property type="entry name" value="PERIPLASMIC BINDING COMPONENT OF ABC TRANSPORTER"/>
    <property type="match status" value="1"/>
</dbReference>
<dbReference type="Pfam" id="PF00496">
    <property type="entry name" value="SBP_bac_5"/>
    <property type="match status" value="1"/>
</dbReference>
<dbReference type="GO" id="GO:0015833">
    <property type="term" value="P:peptide transport"/>
    <property type="evidence" value="ECO:0007669"/>
    <property type="project" value="TreeGrafter"/>
</dbReference>
<evidence type="ECO:0000259" key="2">
    <source>
        <dbReference type="Pfam" id="PF00496"/>
    </source>
</evidence>
<reference evidence="4" key="1">
    <citation type="submission" date="2016-12" db="EMBL/GenBank/DDBJ databases">
        <authorList>
            <person name="Rodrigo-Torres L."/>
            <person name="Arahal R.D."/>
            <person name="Lucena T."/>
        </authorList>
    </citation>
    <scope>NUCLEOTIDE SEQUENCE [LARGE SCALE GENOMIC DNA]</scope>
</reference>
<dbReference type="Gene3D" id="3.10.105.10">
    <property type="entry name" value="Dipeptide-binding Protein, Domain 3"/>
    <property type="match status" value="1"/>
</dbReference>
<keyword evidence="1" id="KW-0732">Signal</keyword>
<dbReference type="GO" id="GO:1904680">
    <property type="term" value="F:peptide transmembrane transporter activity"/>
    <property type="evidence" value="ECO:0007669"/>
    <property type="project" value="TreeGrafter"/>
</dbReference>
<dbReference type="STRING" id="1117707.VQ7734_05037"/>
<dbReference type="PROSITE" id="PS51257">
    <property type="entry name" value="PROKAR_LIPOPROTEIN"/>
    <property type="match status" value="1"/>
</dbReference>
<evidence type="ECO:0000256" key="1">
    <source>
        <dbReference type="SAM" id="SignalP"/>
    </source>
</evidence>
<dbReference type="EMBL" id="FRFG01000108">
    <property type="protein sequence ID" value="SHO59257.1"/>
    <property type="molecule type" value="Genomic_DNA"/>
</dbReference>
<dbReference type="PANTHER" id="PTHR30290:SF62">
    <property type="entry name" value="OLIGOPEPTIDE ABC TRANSPORTER, PERIPLASMIC OLIGOPEPTIDE-BINDING PROTEIN"/>
    <property type="match status" value="1"/>
</dbReference>
<protein>
    <submittedName>
        <fullName evidence="3">Putative ABC transporter-binding protein</fullName>
    </submittedName>
</protein>
<dbReference type="InterPro" id="IPR039424">
    <property type="entry name" value="SBP_5"/>
</dbReference>
<dbReference type="OrthoDB" id="9801912at2"/>
<dbReference type="RefSeq" id="WP_073586662.1">
    <property type="nucleotide sequence ID" value="NZ_AP024898.1"/>
</dbReference>
<proteinExistence type="predicted"/>
<dbReference type="Gene3D" id="3.40.190.10">
    <property type="entry name" value="Periplasmic binding protein-like II"/>
    <property type="match status" value="1"/>
</dbReference>
<dbReference type="CDD" id="cd08500">
    <property type="entry name" value="PBP2_NikA_DppA_OppA_like_4"/>
    <property type="match status" value="1"/>
</dbReference>
<dbReference type="SUPFAM" id="SSF53850">
    <property type="entry name" value="Periplasmic binding protein-like II"/>
    <property type="match status" value="1"/>
</dbReference>